<dbReference type="Pfam" id="PF00535">
    <property type="entry name" value="Glycos_transf_2"/>
    <property type="match status" value="1"/>
</dbReference>
<dbReference type="Gene3D" id="1.25.40.10">
    <property type="entry name" value="Tetratricopeptide repeat domain"/>
    <property type="match status" value="1"/>
</dbReference>
<dbReference type="InterPro" id="IPR001173">
    <property type="entry name" value="Glyco_trans_2-like"/>
</dbReference>
<dbReference type="SUPFAM" id="SSF48452">
    <property type="entry name" value="TPR-like"/>
    <property type="match status" value="1"/>
</dbReference>
<comment type="caution">
    <text evidence="4">The sequence shown here is derived from an EMBL/GenBank/DDBJ whole genome shotgun (WGS) entry which is preliminary data.</text>
</comment>
<feature type="repeat" description="TPR" evidence="2">
    <location>
        <begin position="319"/>
        <end position="352"/>
    </location>
</feature>
<evidence type="ECO:0000259" key="3">
    <source>
        <dbReference type="Pfam" id="PF00535"/>
    </source>
</evidence>
<dbReference type="GO" id="GO:0016758">
    <property type="term" value="F:hexosyltransferase activity"/>
    <property type="evidence" value="ECO:0007669"/>
    <property type="project" value="UniProtKB-ARBA"/>
</dbReference>
<dbReference type="PANTHER" id="PTHR22916">
    <property type="entry name" value="GLYCOSYLTRANSFERASE"/>
    <property type="match status" value="1"/>
</dbReference>
<proteinExistence type="inferred from homology"/>
<evidence type="ECO:0000256" key="1">
    <source>
        <dbReference type="ARBA" id="ARBA00006739"/>
    </source>
</evidence>
<dbReference type="Proteomes" id="UP000003900">
    <property type="component" value="Unassembled WGS sequence"/>
</dbReference>
<evidence type="ECO:0000313" key="5">
    <source>
        <dbReference type="Proteomes" id="UP000003900"/>
    </source>
</evidence>
<comment type="similarity">
    <text evidence="1">Belongs to the glycosyltransferase 2 family.</text>
</comment>
<dbReference type="OrthoDB" id="9815829at2"/>
<feature type="domain" description="Glycosyltransferase 2-like" evidence="3">
    <location>
        <begin position="17"/>
        <end position="142"/>
    </location>
</feature>
<dbReference type="RefSeq" id="WP_006674775.1">
    <property type="nucleotide sequence ID" value="NZ_AHKH01000002.1"/>
</dbReference>
<keyword evidence="4" id="KW-0808">Transferase</keyword>
<dbReference type="EMBL" id="AHKH01000002">
    <property type="protein sequence ID" value="EHQ64202.1"/>
    <property type="molecule type" value="Genomic_DNA"/>
</dbReference>
<dbReference type="SMART" id="SM00028">
    <property type="entry name" value="TPR"/>
    <property type="match status" value="2"/>
</dbReference>
<organism evidence="4 5">
    <name type="scientific">Paenibacillus dendritiformis C454</name>
    <dbReference type="NCBI Taxonomy" id="1131935"/>
    <lineage>
        <taxon>Bacteria</taxon>
        <taxon>Bacillati</taxon>
        <taxon>Bacillota</taxon>
        <taxon>Bacilli</taxon>
        <taxon>Bacillales</taxon>
        <taxon>Paenibacillaceae</taxon>
        <taxon>Paenibacillus</taxon>
    </lineage>
</organism>
<accession>H3S9T4</accession>
<dbReference type="STRING" id="1131935.PDENDC454_01335"/>
<feature type="repeat" description="TPR" evidence="2">
    <location>
        <begin position="285"/>
        <end position="318"/>
    </location>
</feature>
<reference evidence="4 5" key="1">
    <citation type="journal article" date="2012" name="J. Bacteriol.">
        <title>Genome Sequence of the Pattern-Forming Social Bacterium Paenibacillus dendritiformis C454 Chiral Morphotype.</title>
        <authorList>
            <person name="Sirota-Madi A."/>
            <person name="Olender T."/>
            <person name="Helman Y."/>
            <person name="Brainis I."/>
            <person name="Finkelshtein A."/>
            <person name="Roth D."/>
            <person name="Hagai E."/>
            <person name="Leshkowitz D."/>
            <person name="Brodsky L."/>
            <person name="Galatenko V."/>
            <person name="Nikolaev V."/>
            <person name="Gutnick D.L."/>
            <person name="Lancet D."/>
            <person name="Ben-Jacob E."/>
        </authorList>
    </citation>
    <scope>NUCLEOTIDE SEQUENCE [LARGE SCALE GENOMIC DNA]</scope>
    <source>
        <strain evidence="4 5">C454</strain>
    </source>
</reference>
<dbReference type="AlphaFoldDB" id="H3S9T4"/>
<gene>
    <name evidence="4" type="ORF">PDENDC454_01335</name>
</gene>
<dbReference type="PROSITE" id="PS50005">
    <property type="entry name" value="TPR"/>
    <property type="match status" value="2"/>
</dbReference>
<dbReference type="Pfam" id="PF00515">
    <property type="entry name" value="TPR_1"/>
    <property type="match status" value="1"/>
</dbReference>
<dbReference type="InterPro" id="IPR019734">
    <property type="entry name" value="TPR_rpt"/>
</dbReference>
<protein>
    <submittedName>
        <fullName evidence="4">Family 2 glycosyl transferase</fullName>
    </submittedName>
</protein>
<keyword evidence="2" id="KW-0802">TPR repeat</keyword>
<dbReference type="Gene3D" id="3.90.550.10">
    <property type="entry name" value="Spore Coat Polysaccharide Biosynthesis Protein SpsA, Chain A"/>
    <property type="match status" value="1"/>
</dbReference>
<keyword evidence="5" id="KW-1185">Reference proteome</keyword>
<evidence type="ECO:0000256" key="2">
    <source>
        <dbReference type="PROSITE-ProRule" id="PRU00339"/>
    </source>
</evidence>
<dbReference type="SUPFAM" id="SSF53448">
    <property type="entry name" value="Nucleotide-diphospho-sugar transferases"/>
    <property type="match status" value="1"/>
</dbReference>
<dbReference type="PANTHER" id="PTHR22916:SF3">
    <property type="entry name" value="UDP-GLCNAC:BETAGAL BETA-1,3-N-ACETYLGLUCOSAMINYLTRANSFERASE-LIKE PROTEIN 1"/>
    <property type="match status" value="1"/>
</dbReference>
<dbReference type="PATRIC" id="fig|1131935.3.peg.253"/>
<dbReference type="InterPro" id="IPR029044">
    <property type="entry name" value="Nucleotide-diphossugar_trans"/>
</dbReference>
<evidence type="ECO:0000313" key="4">
    <source>
        <dbReference type="EMBL" id="EHQ64202.1"/>
    </source>
</evidence>
<name>H3S9T4_9BACL</name>
<sequence>MKKFWKMGVLNYMDYVSIVMPVYNGAKYIEQAIDSVLKQTYPFIELIVIDDGSTDATPNIIQRYQNIKYVRQVNQGPSAARNLGVKLSKGKYIAMMDADDLSKPTRIEEKIEIMEHNPHIDFIYCDVDVIDSNNQFLYRLESEELFNNASDALAYMLYRQFIPNPVTIFSRRECFETIQYPEHYIHGEDYYLMIEWTRRFFGAYLPKALYQYRKHDGNLTNAHFDQVKAEINIVKSLGTDQIEEIISRSHFSPIDKAQLLAKILMKIGCYERAEAILSGLTNKGSEVFFLLGVCQYQRFTNELALKSFESSLEIEPELAEGWNNKGCSLGRLHKLEQAKACFNRAISIRPEYMDAKWNIKVINSLDTKELKLTIKPLRKVLTSYGAINKTVQEIGRRTL</sequence>
<dbReference type="InterPro" id="IPR011990">
    <property type="entry name" value="TPR-like_helical_dom_sf"/>
</dbReference>